<gene>
    <name evidence="4" type="ORF">PoB_000924900</name>
</gene>
<dbReference type="GO" id="GO:0005840">
    <property type="term" value="C:ribosome"/>
    <property type="evidence" value="ECO:0007669"/>
    <property type="project" value="UniProtKB-KW"/>
</dbReference>
<sequence>MSVLSPLSRLVSATSITSSLFVLFISTLILAPRSVYTDPELYRIQKYLGQKCHLIADFLTPACSGATTSECCALFSLVDVCRTSCTGDFDSYNSQLLSRLIDEPEFCSQIKYAGKQLCDDSKSEHCSVLRCLMNIMCFTGTTCDSAEPTKPPEVAALRTRHQTRTFELAELSACEATNLVGFDTKNLQICPPVEITSGCSLTDLQYRTVDGSCNSLMHPDWGKSFAPSKRYLPPSYQDGVDAPRTLGVRGRPLKSPRYISHYVASERRSPGPHSGMLMAFGQYLDHDFTGFPVIKLNDSDTQCCKKDLDPSMLVQNGGPCFPIKIDKDEEDFFIDRKCMEFIRSNAAMDENEEFLVPREQINALTSYIDASAVYGSTEEVNTFLRLPD</sequence>
<evidence type="ECO:0000313" key="5">
    <source>
        <dbReference type="Proteomes" id="UP000735302"/>
    </source>
</evidence>
<dbReference type="PANTHER" id="PTHR11475">
    <property type="entry name" value="OXIDASE/PEROXIDASE"/>
    <property type="match status" value="1"/>
</dbReference>
<reference evidence="4 5" key="1">
    <citation type="journal article" date="2021" name="Elife">
        <title>Chloroplast acquisition without the gene transfer in kleptoplastic sea slugs, Plakobranchus ocellatus.</title>
        <authorList>
            <person name="Maeda T."/>
            <person name="Takahashi S."/>
            <person name="Yoshida T."/>
            <person name="Shimamura S."/>
            <person name="Takaki Y."/>
            <person name="Nagai Y."/>
            <person name="Toyoda A."/>
            <person name="Suzuki Y."/>
            <person name="Arimoto A."/>
            <person name="Ishii H."/>
            <person name="Satoh N."/>
            <person name="Nishiyama T."/>
            <person name="Hasebe M."/>
            <person name="Maruyama T."/>
            <person name="Minagawa J."/>
            <person name="Obokata J."/>
            <person name="Shigenobu S."/>
        </authorList>
    </citation>
    <scope>NUCLEOTIDE SEQUENCE [LARGE SCALE GENOMIC DNA]</scope>
</reference>
<dbReference type="GO" id="GO:0004601">
    <property type="term" value="F:peroxidase activity"/>
    <property type="evidence" value="ECO:0007669"/>
    <property type="project" value="InterPro"/>
</dbReference>
<comment type="subcellular location">
    <subcellularLocation>
        <location evidence="1">Secreted</location>
    </subcellularLocation>
</comment>
<dbReference type="PANTHER" id="PTHR11475:SF4">
    <property type="entry name" value="CHORION PEROXIDASE"/>
    <property type="match status" value="1"/>
</dbReference>
<dbReference type="InterPro" id="IPR010255">
    <property type="entry name" value="Haem_peroxidase_sf"/>
</dbReference>
<keyword evidence="5" id="KW-1185">Reference proteome</keyword>
<protein>
    <submittedName>
        <fullName evidence="4">40S ribosomal protein s21</fullName>
    </submittedName>
</protein>
<dbReference type="Gene3D" id="1.10.640.10">
    <property type="entry name" value="Haem peroxidase domain superfamily, animal type"/>
    <property type="match status" value="1"/>
</dbReference>
<evidence type="ECO:0000313" key="4">
    <source>
        <dbReference type="EMBL" id="GFN82743.1"/>
    </source>
</evidence>
<comment type="caution">
    <text evidence="4">The sequence shown here is derived from an EMBL/GenBank/DDBJ whole genome shotgun (WGS) entry which is preliminary data.</text>
</comment>
<keyword evidence="4" id="KW-0687">Ribonucleoprotein</keyword>
<dbReference type="PROSITE" id="PS50292">
    <property type="entry name" value="PEROXIDASE_3"/>
    <property type="match status" value="1"/>
</dbReference>
<dbReference type="InterPro" id="IPR019791">
    <property type="entry name" value="Haem_peroxidase_animal"/>
</dbReference>
<accession>A0AAV3YKT9</accession>
<dbReference type="Pfam" id="PF03098">
    <property type="entry name" value="An_peroxidase"/>
    <property type="match status" value="1"/>
</dbReference>
<dbReference type="InterPro" id="IPR037120">
    <property type="entry name" value="Haem_peroxidase_sf_animal"/>
</dbReference>
<dbReference type="GO" id="GO:0005576">
    <property type="term" value="C:extracellular region"/>
    <property type="evidence" value="ECO:0007669"/>
    <property type="project" value="UniProtKB-SubCell"/>
</dbReference>
<dbReference type="Proteomes" id="UP000735302">
    <property type="component" value="Unassembled WGS sequence"/>
</dbReference>
<feature type="non-terminal residue" evidence="4">
    <location>
        <position position="388"/>
    </location>
</feature>
<organism evidence="4 5">
    <name type="scientific">Plakobranchus ocellatus</name>
    <dbReference type="NCBI Taxonomy" id="259542"/>
    <lineage>
        <taxon>Eukaryota</taxon>
        <taxon>Metazoa</taxon>
        <taxon>Spiralia</taxon>
        <taxon>Lophotrochozoa</taxon>
        <taxon>Mollusca</taxon>
        <taxon>Gastropoda</taxon>
        <taxon>Heterobranchia</taxon>
        <taxon>Euthyneura</taxon>
        <taxon>Panpulmonata</taxon>
        <taxon>Sacoglossa</taxon>
        <taxon>Placobranchoidea</taxon>
        <taxon>Plakobranchidae</taxon>
        <taxon>Plakobranchus</taxon>
    </lineage>
</organism>
<dbReference type="GO" id="GO:0006979">
    <property type="term" value="P:response to oxidative stress"/>
    <property type="evidence" value="ECO:0007669"/>
    <property type="project" value="InterPro"/>
</dbReference>
<proteinExistence type="predicted"/>
<dbReference type="GO" id="GO:0020037">
    <property type="term" value="F:heme binding"/>
    <property type="evidence" value="ECO:0007669"/>
    <property type="project" value="InterPro"/>
</dbReference>
<name>A0AAV3YKT9_9GAST</name>
<evidence type="ECO:0000256" key="3">
    <source>
        <dbReference type="ARBA" id="ARBA00023180"/>
    </source>
</evidence>
<dbReference type="SUPFAM" id="SSF48113">
    <property type="entry name" value="Heme-dependent peroxidases"/>
    <property type="match status" value="1"/>
</dbReference>
<keyword evidence="3" id="KW-0325">Glycoprotein</keyword>
<evidence type="ECO:0000256" key="2">
    <source>
        <dbReference type="ARBA" id="ARBA00022525"/>
    </source>
</evidence>
<keyword evidence="2" id="KW-0964">Secreted</keyword>
<dbReference type="AlphaFoldDB" id="A0AAV3YKT9"/>
<dbReference type="EMBL" id="BLXT01001037">
    <property type="protein sequence ID" value="GFN82743.1"/>
    <property type="molecule type" value="Genomic_DNA"/>
</dbReference>
<keyword evidence="4" id="KW-0689">Ribosomal protein</keyword>
<evidence type="ECO:0000256" key="1">
    <source>
        <dbReference type="ARBA" id="ARBA00004613"/>
    </source>
</evidence>